<name>A0A375I118_9ACTN</name>
<feature type="transmembrane region" description="Helical" evidence="1">
    <location>
        <begin position="175"/>
        <end position="195"/>
    </location>
</feature>
<keyword evidence="3" id="KW-1185">Reference proteome</keyword>
<feature type="transmembrane region" description="Helical" evidence="1">
    <location>
        <begin position="143"/>
        <end position="169"/>
    </location>
</feature>
<gene>
    <name evidence="2" type="ORF">PROPJV5_0716</name>
</gene>
<sequence>MPAVGARPSRPGGGRPAPWYTGIRPLLVATLRQEARATMAWIVLVSVLSASSIAAYRWIFPDAADREALALTMSSSPALELIFGPARDLMTNDGFNAWRAGMLGALLSGLMTILLVIRTSRAEEDSGRAELVAAGVISRRARLVVPVVAAVLASGALGALCFLLTWAFGGQPTPTLVLSANFTASALVFGALAALTAQLGSEAHTANWLAIGPMGVLYGARGYLDASDAPEWTQWLTPFGWFERTGPAAENDPRPLLAALGLTVVLLAAALVAAGRRDFGLGFVPLRAGRAAAPRLGVWLFPWRLHRASLAGWGLAFALLGIVMGTLSTSVGSILADNPVIAARIATGATSTAELSTVFIVTVLQLIGIVAAIMGAQIVLRVHAEELEHRLEPLLAGPLHRGRYLAANVMVALVATGCALLIAGSGIGLVNAADGTGVGFGEALYQGACTIPAVWLLVGLSTATVGACPGLRTIGWGGIVATFAITLLGPTFNLPEWALSISPMHHVPNVMADDVEWTGLAVVSAIALVLWAIGFAGFVRRDLS</sequence>
<dbReference type="EMBL" id="OMOH01000002">
    <property type="protein sequence ID" value="SPF67757.1"/>
    <property type="molecule type" value="Genomic_DNA"/>
</dbReference>
<feature type="transmembrane region" description="Helical" evidence="1">
    <location>
        <begin position="97"/>
        <end position="117"/>
    </location>
</feature>
<organism evidence="2 3">
    <name type="scientific">Propionibacterium ruminifibrarum</name>
    <dbReference type="NCBI Taxonomy" id="1962131"/>
    <lineage>
        <taxon>Bacteria</taxon>
        <taxon>Bacillati</taxon>
        <taxon>Actinomycetota</taxon>
        <taxon>Actinomycetes</taxon>
        <taxon>Propionibacteriales</taxon>
        <taxon>Propionibacteriaceae</taxon>
        <taxon>Propionibacterium</taxon>
    </lineage>
</organism>
<evidence type="ECO:0000313" key="2">
    <source>
        <dbReference type="EMBL" id="SPF67757.1"/>
    </source>
</evidence>
<feature type="transmembrane region" description="Helical" evidence="1">
    <location>
        <begin position="443"/>
        <end position="467"/>
    </location>
</feature>
<dbReference type="OrthoDB" id="2014935at2"/>
<feature type="transmembrane region" description="Helical" evidence="1">
    <location>
        <begin position="310"/>
        <end position="335"/>
    </location>
</feature>
<feature type="transmembrane region" description="Helical" evidence="1">
    <location>
        <begin position="355"/>
        <end position="383"/>
    </location>
</feature>
<evidence type="ECO:0000256" key="1">
    <source>
        <dbReference type="SAM" id="Phobius"/>
    </source>
</evidence>
<keyword evidence="1" id="KW-0472">Membrane</keyword>
<dbReference type="AlphaFoldDB" id="A0A375I118"/>
<evidence type="ECO:0000313" key="3">
    <source>
        <dbReference type="Proteomes" id="UP000265962"/>
    </source>
</evidence>
<keyword evidence="1" id="KW-1133">Transmembrane helix</keyword>
<proteinExistence type="predicted"/>
<reference evidence="3" key="1">
    <citation type="submission" date="2018-02" db="EMBL/GenBank/DDBJ databases">
        <authorList>
            <person name="Hornung B."/>
        </authorList>
    </citation>
    <scope>NUCLEOTIDE SEQUENCE [LARGE SCALE GENOMIC DNA]</scope>
</reference>
<feature type="transmembrane region" description="Helical" evidence="1">
    <location>
        <begin position="474"/>
        <end position="494"/>
    </location>
</feature>
<keyword evidence="1" id="KW-0812">Transmembrane</keyword>
<feature type="transmembrane region" description="Helical" evidence="1">
    <location>
        <begin position="256"/>
        <end position="274"/>
    </location>
</feature>
<feature type="transmembrane region" description="Helical" evidence="1">
    <location>
        <begin position="39"/>
        <end position="59"/>
    </location>
</feature>
<feature type="transmembrane region" description="Helical" evidence="1">
    <location>
        <begin position="517"/>
        <end position="539"/>
    </location>
</feature>
<evidence type="ECO:0008006" key="4">
    <source>
        <dbReference type="Google" id="ProtNLM"/>
    </source>
</evidence>
<dbReference type="Proteomes" id="UP000265962">
    <property type="component" value="Unassembled WGS sequence"/>
</dbReference>
<feature type="transmembrane region" description="Helical" evidence="1">
    <location>
        <begin position="404"/>
        <end position="423"/>
    </location>
</feature>
<accession>A0A375I118</accession>
<feature type="transmembrane region" description="Helical" evidence="1">
    <location>
        <begin position="207"/>
        <end position="224"/>
    </location>
</feature>
<protein>
    <recommendedName>
        <fullName evidence="4">ABC-2 type transport system permease protein</fullName>
    </recommendedName>
</protein>